<comment type="caution">
    <text evidence="2">The sequence shown here is derived from an EMBL/GenBank/DDBJ whole genome shotgun (WGS) entry which is preliminary data.</text>
</comment>
<dbReference type="OrthoDB" id="7436381at2759"/>
<evidence type="ECO:0000313" key="2">
    <source>
        <dbReference type="EMBL" id="CAB3242190.1"/>
    </source>
</evidence>
<proteinExistence type="predicted"/>
<organism evidence="2 3">
    <name type="scientific">Arctia plantaginis</name>
    <name type="common">Wood tiger moth</name>
    <name type="synonym">Phalaena plantaginis</name>
    <dbReference type="NCBI Taxonomy" id="874455"/>
    <lineage>
        <taxon>Eukaryota</taxon>
        <taxon>Metazoa</taxon>
        <taxon>Ecdysozoa</taxon>
        <taxon>Arthropoda</taxon>
        <taxon>Hexapoda</taxon>
        <taxon>Insecta</taxon>
        <taxon>Pterygota</taxon>
        <taxon>Neoptera</taxon>
        <taxon>Endopterygota</taxon>
        <taxon>Lepidoptera</taxon>
        <taxon>Glossata</taxon>
        <taxon>Ditrysia</taxon>
        <taxon>Noctuoidea</taxon>
        <taxon>Erebidae</taxon>
        <taxon>Arctiinae</taxon>
        <taxon>Arctia</taxon>
    </lineage>
</organism>
<reference evidence="2 3" key="1">
    <citation type="submission" date="2020-04" db="EMBL/GenBank/DDBJ databases">
        <authorList>
            <person name="Wallbank WR R."/>
            <person name="Pardo Diaz C."/>
            <person name="Kozak K."/>
            <person name="Martin S."/>
            <person name="Jiggins C."/>
            <person name="Moest M."/>
            <person name="Warren A I."/>
            <person name="Byers J.R.P. K."/>
            <person name="Montejo-Kovacevich G."/>
            <person name="Yen C E."/>
        </authorList>
    </citation>
    <scope>NUCLEOTIDE SEQUENCE [LARGE SCALE GENOMIC DNA]</scope>
</reference>
<gene>
    <name evidence="2" type="ORF">APLA_LOCUS9845</name>
</gene>
<sequence length="114" mass="12639">MLRAVGRILGARVGKALCAWASRARVHTNGDTALKIELRTDSGPDDAEPDLSRTPPSLPRIPDDPIRHFVDPQTVADNNLGLDGKDIVVNILIFKRLQHLSNRKRTTNLKDIEL</sequence>
<dbReference type="EMBL" id="CADEBD010000312">
    <property type="protein sequence ID" value="CAB3242190.1"/>
    <property type="molecule type" value="Genomic_DNA"/>
</dbReference>
<evidence type="ECO:0000256" key="1">
    <source>
        <dbReference type="SAM" id="MobiDB-lite"/>
    </source>
</evidence>
<name>A0A8S1ABC0_ARCPL</name>
<evidence type="ECO:0000313" key="3">
    <source>
        <dbReference type="Proteomes" id="UP000494256"/>
    </source>
</evidence>
<accession>A0A8S1ABC0</accession>
<dbReference type="Proteomes" id="UP000494256">
    <property type="component" value="Unassembled WGS sequence"/>
</dbReference>
<protein>
    <submittedName>
        <fullName evidence="2">Uncharacterized protein</fullName>
    </submittedName>
</protein>
<feature type="region of interest" description="Disordered" evidence="1">
    <location>
        <begin position="35"/>
        <end position="65"/>
    </location>
</feature>
<dbReference type="AlphaFoldDB" id="A0A8S1ABC0"/>